<evidence type="ECO:0000313" key="1">
    <source>
        <dbReference type="EMBL" id="KDS54894.1"/>
    </source>
</evidence>
<comment type="caution">
    <text evidence="1">The sequence shown here is derived from an EMBL/GenBank/DDBJ whole genome shotgun (WGS) entry which is preliminary data.</text>
</comment>
<gene>
    <name evidence="1" type="ORF">M099_1577</name>
</gene>
<dbReference type="Proteomes" id="UP000027661">
    <property type="component" value="Unassembled WGS sequence"/>
</dbReference>
<reference evidence="1 2" key="1">
    <citation type="submission" date="2014-04" db="EMBL/GenBank/DDBJ databases">
        <authorList>
            <person name="Sears C."/>
            <person name="Carroll K."/>
            <person name="Sack B.R."/>
            <person name="Qadri F."/>
            <person name="Myers L.L."/>
            <person name="Chung G.-T."/>
            <person name="Escheverria P."/>
            <person name="Fraser C.M."/>
            <person name="Sadzewicz L."/>
            <person name="Shefchek K.A."/>
            <person name="Tallon L."/>
            <person name="Das S.P."/>
            <person name="Daugherty S."/>
            <person name="Mongodin E.F."/>
        </authorList>
    </citation>
    <scope>NUCLEOTIDE SEQUENCE [LARGE SCALE GENOMIC DNA]</scope>
    <source>
        <strain evidence="1 2">3975 RP4</strain>
    </source>
</reference>
<sequence length="61" mass="7354">MILVSHGKQRLYPKELVPLERDNSSHLQYTFYVLRILNNPLRVFIGKRDSKNIKLKWQQTE</sequence>
<accession>A0A069SKC3</accession>
<dbReference type="EMBL" id="JNHM01000019">
    <property type="protein sequence ID" value="KDS54894.1"/>
    <property type="molecule type" value="Genomic_DNA"/>
</dbReference>
<organism evidence="1 2">
    <name type="scientific">Phocaeicola vulgatus str. 3975 RP4</name>
    <dbReference type="NCBI Taxonomy" id="1339352"/>
    <lineage>
        <taxon>Bacteria</taxon>
        <taxon>Pseudomonadati</taxon>
        <taxon>Bacteroidota</taxon>
        <taxon>Bacteroidia</taxon>
        <taxon>Bacteroidales</taxon>
        <taxon>Bacteroidaceae</taxon>
        <taxon>Phocaeicola</taxon>
    </lineage>
</organism>
<name>A0A069SKC3_PHOVU</name>
<dbReference type="AlphaFoldDB" id="A0A069SKC3"/>
<protein>
    <submittedName>
        <fullName evidence="1">Uncharacterized protein</fullName>
    </submittedName>
</protein>
<dbReference type="PATRIC" id="fig|1339352.3.peg.1530"/>
<evidence type="ECO:0000313" key="2">
    <source>
        <dbReference type="Proteomes" id="UP000027661"/>
    </source>
</evidence>
<proteinExistence type="predicted"/>